<keyword evidence="2" id="KW-1185">Reference proteome</keyword>
<proteinExistence type="predicted"/>
<sequence>MMKVNHDDFYPSNRVRPCDTCKVAASTLYCHTDSAYLCAACDDQIHAMGSPCWAHHRVRICGACENAPAAFTCKADAASLCINCDFEIHSANPIASRHRRVPVSPLPQLVNETINTCTDELTYSMLDVGNEKSNKEVEEREADSWLLLDADAKDSQADDTFMFEEAADHGNLGAVEWDSSTKFQRQDEYNQQQPCSFSEELDESDSVVPIQSPEVQSQQQLQQQQTIYFNMEHEPSRVAFTNYPPSCWSVPVPFMDAHILPSATISNISGSRFPNPSVSMQFHLDREMNRKAGVLKYREKRKSRKFEKRIRYAYRKAYADKRPRVKGRFARREELTS</sequence>
<comment type="caution">
    <text evidence="1">The sequence shown here is derived from an EMBL/GenBank/DDBJ whole genome shotgun (WGS) entry which is preliminary data.</text>
</comment>
<dbReference type="Proteomes" id="UP000828941">
    <property type="component" value="Chromosome 6"/>
</dbReference>
<protein>
    <submittedName>
        <fullName evidence="1">Uncharacterized protein</fullName>
    </submittedName>
</protein>
<name>A0ACB9NIT7_BAUVA</name>
<accession>A0ACB9NIT7</accession>
<dbReference type="EMBL" id="CM039431">
    <property type="protein sequence ID" value="KAI4335852.1"/>
    <property type="molecule type" value="Genomic_DNA"/>
</dbReference>
<gene>
    <name evidence="1" type="ORF">L6164_014457</name>
</gene>
<organism evidence="1 2">
    <name type="scientific">Bauhinia variegata</name>
    <name type="common">Purple orchid tree</name>
    <name type="synonym">Phanera variegata</name>
    <dbReference type="NCBI Taxonomy" id="167791"/>
    <lineage>
        <taxon>Eukaryota</taxon>
        <taxon>Viridiplantae</taxon>
        <taxon>Streptophyta</taxon>
        <taxon>Embryophyta</taxon>
        <taxon>Tracheophyta</taxon>
        <taxon>Spermatophyta</taxon>
        <taxon>Magnoliopsida</taxon>
        <taxon>eudicotyledons</taxon>
        <taxon>Gunneridae</taxon>
        <taxon>Pentapetalae</taxon>
        <taxon>rosids</taxon>
        <taxon>fabids</taxon>
        <taxon>Fabales</taxon>
        <taxon>Fabaceae</taxon>
        <taxon>Cercidoideae</taxon>
        <taxon>Cercideae</taxon>
        <taxon>Bauhiniinae</taxon>
        <taxon>Bauhinia</taxon>
    </lineage>
</organism>
<evidence type="ECO:0000313" key="1">
    <source>
        <dbReference type="EMBL" id="KAI4335852.1"/>
    </source>
</evidence>
<reference evidence="1 2" key="1">
    <citation type="journal article" date="2022" name="DNA Res.">
        <title>Chromosomal-level genome assembly of the orchid tree Bauhinia variegata (Leguminosae; Cercidoideae) supports the allotetraploid origin hypothesis of Bauhinia.</title>
        <authorList>
            <person name="Zhong Y."/>
            <person name="Chen Y."/>
            <person name="Zheng D."/>
            <person name="Pang J."/>
            <person name="Liu Y."/>
            <person name="Luo S."/>
            <person name="Meng S."/>
            <person name="Qian L."/>
            <person name="Wei D."/>
            <person name="Dai S."/>
            <person name="Zhou R."/>
        </authorList>
    </citation>
    <scope>NUCLEOTIDE SEQUENCE [LARGE SCALE GENOMIC DNA]</scope>
    <source>
        <strain evidence="1">BV-YZ2020</strain>
    </source>
</reference>
<evidence type="ECO:0000313" key="2">
    <source>
        <dbReference type="Proteomes" id="UP000828941"/>
    </source>
</evidence>